<evidence type="ECO:0000256" key="2">
    <source>
        <dbReference type="ARBA" id="ARBA00012417"/>
    </source>
</evidence>
<dbReference type="Gene3D" id="3.20.20.140">
    <property type="entry name" value="Metal-dependent hydrolases"/>
    <property type="match status" value="1"/>
</dbReference>
<dbReference type="InterPro" id="IPR016195">
    <property type="entry name" value="Pol/histidinol_Pase-like"/>
</dbReference>
<dbReference type="InterPro" id="IPR003141">
    <property type="entry name" value="Pol/His_phosphatase_N"/>
</dbReference>
<accession>A0A6S6LWM0</accession>
<proteinExistence type="predicted"/>
<dbReference type="InterPro" id="IPR040982">
    <property type="entry name" value="DNA_pol3_finger"/>
</dbReference>
<keyword evidence="6" id="KW-0235">DNA replication</keyword>
<keyword evidence="5" id="KW-0548">Nucleotidyltransferase</keyword>
<dbReference type="InterPro" id="IPR004013">
    <property type="entry name" value="PHP_dom"/>
</dbReference>
<dbReference type="SUPFAM" id="SSF160975">
    <property type="entry name" value="AF1531-like"/>
    <property type="match status" value="1"/>
</dbReference>
<sequence length="1156" mass="129555">MDSANFVHLHLHSQYSLLDGAIRIGDLIKKVKDCHMPAVAMTDHGNMFGTLEFYLKCKDKGVKPILGSEVYIAPQDRFLKQAPSSPDQASSYHLILLCENMTGFKNLSYLVSAGYKEGFYRRPRIDKELLLKHKEGLIVLSACLQGEVAYLAGRNKMDEARAAASWYAENFPGSYYIELQENKLPEQDVANRRLMEIAREMDLPLVATNDCHYLNREDARAHEILLCIQTGKTMSDPTHMAFSVDEFYVKTPEEMAQAFHYAPDAIENTVKIAERCNLEFDFKTYYFPAYEAPEGETLDQQLEREATVGLVERLKKIRIKYNLTEEQEQAYHARLRIELDCIKQMGFPGYFLIVADFINWAKDHGIPVGPGRGSAAGSLVAFCIRITDIDPMPYNLLFERFLNPERISMPDIDVDFCQDRREEVIQYMVEKYGREKVCQIITFGTMAARGVIRDVGRALDLTFGEVDRIAKLVPEVLGITLEKALEQEPKLKELMAADPKVKEVMTVALRLEGLARHASTHAAGLVVAPKQMEEFCPVYKDQKTGSLTTQYSMKYVEKIGLVKFDFLGLKNLTVIDNACKHIRNGKDPNFDITLLRDDDAESYKLLQAGNTTGVFQLESSGMKELLVKLKPSCFEDIIAVCALYRPGPLGSGMVDDFIERKHGRKQTVYDLPQLEPVLKDTYGVIVYQEQVMQIARSLAGYSLGGADLLRRAMGKKDAEQMAKERDKFLEGSEKLGLDGKKCAAIFDLMAKFAEYGFNKSHSAAYALVAYQTAFLKAHYPVEFMAALLTEDMGNTDKVIKSIGDCREMGIEVLPPDINESDRSFRVLDKAMRFGLGAVKNVGEGAIEAIIEARGNEPFKDLFDFCERVDLRRVNKRVIEALIKCGAFDCTGAKRSQLMAGLEDAAAAGQRVQQERESAQASLFGAAEIVRGGNGGGNRLPDIPEWDEKYRLGCEKEAIGFFITGHPLDRYVADMRRFSSVDCSTILDAKEKSEVRICGVPASIKELITKKGDRMAFLALEDLVGAVEVVVFPETYAKCSEVLRGDDPIHVTGTVELSEKGAKVMASDIILLRDLVERETRKVNFTIDAKEADEGKLKTLKDIISRYQGICRSFLHLDIENSSRVTIKLPDVYKVAASEELTVEVSNLFGYNAVSFE</sequence>
<dbReference type="Pfam" id="PF07733">
    <property type="entry name" value="DNA_pol3_alpha"/>
    <property type="match status" value="1"/>
</dbReference>
<organism evidence="10 11">
    <name type="scientific">Citrifermentans bremense</name>
    <dbReference type="NCBI Taxonomy" id="60035"/>
    <lineage>
        <taxon>Bacteria</taxon>
        <taxon>Pseudomonadati</taxon>
        <taxon>Thermodesulfobacteriota</taxon>
        <taxon>Desulfuromonadia</taxon>
        <taxon>Geobacterales</taxon>
        <taxon>Geobacteraceae</taxon>
        <taxon>Citrifermentans</taxon>
    </lineage>
</organism>
<keyword evidence="4" id="KW-0808">Transferase</keyword>
<evidence type="ECO:0000259" key="9">
    <source>
        <dbReference type="SMART" id="SM00481"/>
    </source>
</evidence>
<dbReference type="Pfam" id="PF17657">
    <property type="entry name" value="DNA_pol3_finger"/>
    <property type="match status" value="1"/>
</dbReference>
<evidence type="ECO:0000313" key="11">
    <source>
        <dbReference type="Proteomes" id="UP000515472"/>
    </source>
</evidence>
<dbReference type="NCBIfam" id="TIGR00594">
    <property type="entry name" value="polc"/>
    <property type="match status" value="1"/>
</dbReference>
<dbReference type="Pfam" id="PF02811">
    <property type="entry name" value="PHP"/>
    <property type="match status" value="1"/>
</dbReference>
<dbReference type="GO" id="GO:0006260">
    <property type="term" value="P:DNA replication"/>
    <property type="evidence" value="ECO:0007669"/>
    <property type="project" value="UniProtKB-KW"/>
</dbReference>
<dbReference type="Pfam" id="PF01336">
    <property type="entry name" value="tRNA_anti-codon"/>
    <property type="match status" value="1"/>
</dbReference>
<dbReference type="CDD" id="cd12113">
    <property type="entry name" value="PHP_PolIIIA_DnaE3"/>
    <property type="match status" value="1"/>
</dbReference>
<dbReference type="Gene3D" id="1.10.150.870">
    <property type="match status" value="1"/>
</dbReference>
<evidence type="ECO:0000256" key="7">
    <source>
        <dbReference type="ARBA" id="ARBA00022932"/>
    </source>
</evidence>
<dbReference type="InterPro" id="IPR011708">
    <property type="entry name" value="DNA_pol3_alpha_NTPase_dom"/>
</dbReference>
<reference evidence="10 11" key="1">
    <citation type="submission" date="2020-06" db="EMBL/GenBank/DDBJ databases">
        <title>Interaction of electrochemicaly active bacteria, Geobacter bremensis R4 on different carbon anode.</title>
        <authorList>
            <person name="Meng L."/>
            <person name="Yoshida N."/>
        </authorList>
    </citation>
    <scope>NUCLEOTIDE SEQUENCE [LARGE SCALE GENOMIC DNA]</scope>
    <source>
        <strain evidence="10 11">R4</strain>
    </source>
</reference>
<evidence type="ECO:0000256" key="8">
    <source>
        <dbReference type="ARBA" id="ARBA00049244"/>
    </source>
</evidence>
<dbReference type="GO" id="GO:0008408">
    <property type="term" value="F:3'-5' exonuclease activity"/>
    <property type="evidence" value="ECO:0007669"/>
    <property type="project" value="InterPro"/>
</dbReference>
<dbReference type="SUPFAM" id="SSF89550">
    <property type="entry name" value="PHP domain-like"/>
    <property type="match status" value="1"/>
</dbReference>
<name>A0A6S6LWM0_9BACT</name>
<feature type="domain" description="Polymerase/histidinol phosphatase N-terminal" evidence="9">
    <location>
        <begin position="7"/>
        <end position="74"/>
    </location>
</feature>
<dbReference type="InterPro" id="IPR004805">
    <property type="entry name" value="DnaE2/DnaE/PolC"/>
</dbReference>
<dbReference type="SMART" id="SM00481">
    <property type="entry name" value="POLIIIAc"/>
    <property type="match status" value="1"/>
</dbReference>
<evidence type="ECO:0000256" key="6">
    <source>
        <dbReference type="ARBA" id="ARBA00022705"/>
    </source>
</evidence>
<comment type="catalytic activity">
    <reaction evidence="8">
        <text>DNA(n) + a 2'-deoxyribonucleoside 5'-triphosphate = DNA(n+1) + diphosphate</text>
        <dbReference type="Rhea" id="RHEA:22508"/>
        <dbReference type="Rhea" id="RHEA-COMP:17339"/>
        <dbReference type="Rhea" id="RHEA-COMP:17340"/>
        <dbReference type="ChEBI" id="CHEBI:33019"/>
        <dbReference type="ChEBI" id="CHEBI:61560"/>
        <dbReference type="ChEBI" id="CHEBI:173112"/>
        <dbReference type="EC" id="2.7.7.7"/>
    </reaction>
</comment>
<keyword evidence="11" id="KW-1185">Reference proteome</keyword>
<dbReference type="GO" id="GO:0003887">
    <property type="term" value="F:DNA-directed DNA polymerase activity"/>
    <property type="evidence" value="ECO:0007669"/>
    <property type="project" value="UniProtKB-KW"/>
</dbReference>
<dbReference type="InterPro" id="IPR041931">
    <property type="entry name" value="DNA_pol3_alpha_thumb_dom"/>
</dbReference>
<evidence type="ECO:0000313" key="10">
    <source>
        <dbReference type="EMBL" id="BCG46362.1"/>
    </source>
</evidence>
<evidence type="ECO:0000256" key="1">
    <source>
        <dbReference type="ARBA" id="ARBA00004496"/>
    </source>
</evidence>
<dbReference type="KEGG" id="gbn:GEOBRER4_11120"/>
<dbReference type="Gene3D" id="1.10.10.1600">
    <property type="entry name" value="Bacterial DNA polymerase III alpha subunit, thumb domain"/>
    <property type="match status" value="1"/>
</dbReference>
<dbReference type="RefSeq" id="WP_185244584.1">
    <property type="nucleotide sequence ID" value="NZ_AP023213.1"/>
</dbReference>
<dbReference type="PANTHER" id="PTHR32294:SF0">
    <property type="entry name" value="DNA POLYMERASE III SUBUNIT ALPHA"/>
    <property type="match status" value="1"/>
</dbReference>
<comment type="subcellular location">
    <subcellularLocation>
        <location evidence="1">Cytoplasm</location>
    </subcellularLocation>
</comment>
<dbReference type="Gene3D" id="2.40.50.140">
    <property type="entry name" value="Nucleic acid-binding proteins"/>
    <property type="match status" value="1"/>
</dbReference>
<dbReference type="GO" id="GO:0003676">
    <property type="term" value="F:nucleic acid binding"/>
    <property type="evidence" value="ECO:0007669"/>
    <property type="project" value="InterPro"/>
</dbReference>
<dbReference type="InterPro" id="IPR029460">
    <property type="entry name" value="DNAPol_HHH"/>
</dbReference>
<dbReference type="NCBIfam" id="NF005298">
    <property type="entry name" value="PRK06826.1"/>
    <property type="match status" value="1"/>
</dbReference>
<evidence type="ECO:0000256" key="4">
    <source>
        <dbReference type="ARBA" id="ARBA00022679"/>
    </source>
</evidence>
<evidence type="ECO:0000256" key="5">
    <source>
        <dbReference type="ARBA" id="ARBA00022695"/>
    </source>
</evidence>
<dbReference type="Proteomes" id="UP000515472">
    <property type="component" value="Chromosome"/>
</dbReference>
<dbReference type="InterPro" id="IPR004365">
    <property type="entry name" value="NA-bd_OB_tRNA"/>
</dbReference>
<evidence type="ECO:0000256" key="3">
    <source>
        <dbReference type="ARBA" id="ARBA00019114"/>
    </source>
</evidence>
<dbReference type="EC" id="2.7.7.7" evidence="2"/>
<dbReference type="Pfam" id="PF14579">
    <property type="entry name" value="HHH_6"/>
    <property type="match status" value="1"/>
</dbReference>
<dbReference type="EMBL" id="AP023213">
    <property type="protein sequence ID" value="BCG46362.1"/>
    <property type="molecule type" value="Genomic_DNA"/>
</dbReference>
<dbReference type="GO" id="GO:0005737">
    <property type="term" value="C:cytoplasm"/>
    <property type="evidence" value="ECO:0007669"/>
    <property type="project" value="UniProtKB-SubCell"/>
</dbReference>
<dbReference type="CDD" id="cd04485">
    <property type="entry name" value="DnaE_OBF"/>
    <property type="match status" value="1"/>
</dbReference>
<keyword evidence="7" id="KW-0239">DNA-directed DNA polymerase</keyword>
<dbReference type="AlphaFoldDB" id="A0A6S6LWM0"/>
<dbReference type="InterPro" id="IPR012340">
    <property type="entry name" value="NA-bd_OB-fold"/>
</dbReference>
<protein>
    <recommendedName>
        <fullName evidence="3">DNA polymerase III subunit alpha</fullName>
        <ecNumber evidence="2">2.7.7.7</ecNumber>
    </recommendedName>
</protein>
<dbReference type="PANTHER" id="PTHR32294">
    <property type="entry name" value="DNA POLYMERASE III SUBUNIT ALPHA"/>
    <property type="match status" value="1"/>
</dbReference>
<dbReference type="NCBIfam" id="NF004226">
    <property type="entry name" value="PRK05673.1"/>
    <property type="match status" value="1"/>
</dbReference>
<gene>
    <name evidence="10" type="ORF">GEOBRER4_n1155</name>
</gene>